<feature type="domain" description="DUF5776" evidence="2">
    <location>
        <begin position="89"/>
        <end position="154"/>
    </location>
</feature>
<evidence type="ECO:0000259" key="2">
    <source>
        <dbReference type="Pfam" id="PF19087"/>
    </source>
</evidence>
<evidence type="ECO:0000313" key="3">
    <source>
        <dbReference type="EMBL" id="KRK46792.1"/>
    </source>
</evidence>
<dbReference type="EMBL" id="AZCX01000018">
    <property type="protein sequence ID" value="KRK46792.1"/>
    <property type="molecule type" value="Genomic_DNA"/>
</dbReference>
<dbReference type="Pfam" id="PF19087">
    <property type="entry name" value="DUF5776"/>
    <property type="match status" value="1"/>
</dbReference>
<accession>A0A0R1HKN0</accession>
<dbReference type="Proteomes" id="UP000050911">
    <property type="component" value="Unassembled WGS sequence"/>
</dbReference>
<feature type="compositionally biased region" description="Low complexity" evidence="1">
    <location>
        <begin position="43"/>
        <end position="57"/>
    </location>
</feature>
<protein>
    <recommendedName>
        <fullName evidence="2">DUF5776 domain-containing protein</fullName>
    </recommendedName>
</protein>
<sequence>MQSGLTFFDTTLKNLANLQSSPEAKELATAIIKNLEREVSPAQQNSTNSTVNSNVSQPTAQTPNSSVTTVNNYYYQRKSNSKKYIYKGYYTKKFKTVRVKIKRLNGYSNYRLTKKVRSYRKNQVIKIKRVKSYYNKFRFQTSKGDWITSWAKFVTY</sequence>
<keyword evidence="4" id="KW-1185">Reference proteome</keyword>
<name>A0A0R1HKN0_9LACO</name>
<dbReference type="AlphaFoldDB" id="A0A0R1HKN0"/>
<dbReference type="PATRIC" id="fig|1302272.5.peg.941"/>
<dbReference type="InterPro" id="IPR044081">
    <property type="entry name" value="DUF5776"/>
</dbReference>
<evidence type="ECO:0000313" key="4">
    <source>
        <dbReference type="Proteomes" id="UP000050911"/>
    </source>
</evidence>
<comment type="caution">
    <text evidence="3">The sequence shown here is derived from an EMBL/GenBank/DDBJ whole genome shotgun (WGS) entry which is preliminary data.</text>
</comment>
<organism evidence="3 4">
    <name type="scientific">Secundilactobacillus kimchicus JCM 15530</name>
    <dbReference type="NCBI Taxonomy" id="1302272"/>
    <lineage>
        <taxon>Bacteria</taxon>
        <taxon>Bacillati</taxon>
        <taxon>Bacillota</taxon>
        <taxon>Bacilli</taxon>
        <taxon>Lactobacillales</taxon>
        <taxon>Lactobacillaceae</taxon>
        <taxon>Secundilactobacillus</taxon>
    </lineage>
</organism>
<reference evidence="3 4" key="1">
    <citation type="journal article" date="2015" name="Genome Announc.">
        <title>Expanding the biotechnology potential of lactobacilli through comparative genomics of 213 strains and associated genera.</title>
        <authorList>
            <person name="Sun Z."/>
            <person name="Harris H.M."/>
            <person name="McCann A."/>
            <person name="Guo C."/>
            <person name="Argimon S."/>
            <person name="Zhang W."/>
            <person name="Yang X."/>
            <person name="Jeffery I.B."/>
            <person name="Cooney J.C."/>
            <person name="Kagawa T.F."/>
            <person name="Liu W."/>
            <person name="Song Y."/>
            <person name="Salvetti E."/>
            <person name="Wrobel A."/>
            <person name="Rasinkangas P."/>
            <person name="Parkhill J."/>
            <person name="Rea M.C."/>
            <person name="O'Sullivan O."/>
            <person name="Ritari J."/>
            <person name="Douillard F.P."/>
            <person name="Paul Ross R."/>
            <person name="Yang R."/>
            <person name="Briner A.E."/>
            <person name="Felis G.E."/>
            <person name="de Vos W.M."/>
            <person name="Barrangou R."/>
            <person name="Klaenhammer T.R."/>
            <person name="Caufield P.W."/>
            <person name="Cui Y."/>
            <person name="Zhang H."/>
            <person name="O'Toole P.W."/>
        </authorList>
    </citation>
    <scope>NUCLEOTIDE SEQUENCE [LARGE SCALE GENOMIC DNA]</scope>
    <source>
        <strain evidence="3 4">JCM 15530</strain>
    </source>
</reference>
<proteinExistence type="predicted"/>
<evidence type="ECO:0000256" key="1">
    <source>
        <dbReference type="SAM" id="MobiDB-lite"/>
    </source>
</evidence>
<gene>
    <name evidence="3" type="ORF">FC96_GL000936</name>
</gene>
<feature type="region of interest" description="Disordered" evidence="1">
    <location>
        <begin position="39"/>
        <end position="66"/>
    </location>
</feature>